<evidence type="ECO:0000313" key="2">
    <source>
        <dbReference type="EMBL" id="JAG49978.1"/>
    </source>
</evidence>
<organism evidence="2">
    <name type="scientific">Lygus hesperus</name>
    <name type="common">Western plant bug</name>
    <dbReference type="NCBI Taxonomy" id="30085"/>
    <lineage>
        <taxon>Eukaryota</taxon>
        <taxon>Metazoa</taxon>
        <taxon>Ecdysozoa</taxon>
        <taxon>Arthropoda</taxon>
        <taxon>Hexapoda</taxon>
        <taxon>Insecta</taxon>
        <taxon>Pterygota</taxon>
        <taxon>Neoptera</taxon>
        <taxon>Paraneoptera</taxon>
        <taxon>Hemiptera</taxon>
        <taxon>Heteroptera</taxon>
        <taxon>Panheteroptera</taxon>
        <taxon>Cimicomorpha</taxon>
        <taxon>Miridae</taxon>
        <taxon>Mirini</taxon>
        <taxon>Lygus</taxon>
    </lineage>
</organism>
<dbReference type="SUPFAM" id="SSF48371">
    <property type="entry name" value="ARM repeat"/>
    <property type="match status" value="1"/>
</dbReference>
<protein>
    <recommendedName>
        <fullName evidence="3">TELO2-interacting protein 2</fullName>
    </recommendedName>
</protein>
<sequence length="410" mass="46414">MMIEQQNDLLEALKCCIVPPCVHGIDRPITDSDFLDYTSVIDDRLASASSAFLSSTAPVHLRDDVISTLIVVCGQHSNPSIWTTDVSVALCREVFESFASVFYEKHERSVFQEPKILKKTLILLRPYLLSTTFKCNPAAVVCYAWILKQIKSPFLGECLSDLLPSALIISDDFEPQNIKIGFDCLYHIIENVALEQLKWYGQDEVILDALRKSLYQTDPEIVSSQLPCYIALMKRYLMQSTTLKRNQFDDVIKTILFNMYVESKYDLRQIYSSNIAGMIEARGPGVIRHLSMLFKVLSEYALEPTSTLEALKALDQIVRVCWCRGPTICDEVVTILGKLLIELSVNTTKYNVEDVVSASRQTANLLKKEFPERVSDFLQHFCVSDTIDEKLMALVKRTFSEPTTTGTNIT</sequence>
<dbReference type="AlphaFoldDB" id="A0A0K8S9M4"/>
<dbReference type="InterPro" id="IPR018870">
    <property type="entry name" value="Tti2"/>
</dbReference>
<dbReference type="PANTHER" id="PTHR32226">
    <property type="entry name" value="TELO2-INTERACTING PROTEIN 2"/>
    <property type="match status" value="1"/>
</dbReference>
<evidence type="ECO:0000256" key="1">
    <source>
        <dbReference type="ARBA" id="ARBA00034736"/>
    </source>
</evidence>
<accession>A0A0K8S9M4</accession>
<dbReference type="EMBL" id="GBRD01015848">
    <property type="protein sequence ID" value="JAG49978.1"/>
    <property type="molecule type" value="Transcribed_RNA"/>
</dbReference>
<comment type="similarity">
    <text evidence="1">Belongs to the TTI2 family.</text>
</comment>
<dbReference type="EMBL" id="GBRD01015849">
    <property type="protein sequence ID" value="JAG49977.1"/>
    <property type="molecule type" value="Transcribed_RNA"/>
</dbReference>
<dbReference type="EMBL" id="GBRD01015846">
    <property type="protein sequence ID" value="JAG49980.1"/>
    <property type="molecule type" value="Transcribed_RNA"/>
</dbReference>
<reference evidence="2" key="1">
    <citation type="submission" date="2014-09" db="EMBL/GenBank/DDBJ databases">
        <authorList>
            <person name="Magalhaes I.L.F."/>
            <person name="Oliveira U."/>
            <person name="Santos F.R."/>
            <person name="Vidigal T.H.D.A."/>
            <person name="Brescovit A.D."/>
            <person name="Santos A.J."/>
        </authorList>
    </citation>
    <scope>NUCLEOTIDE SEQUENCE</scope>
</reference>
<dbReference type="GO" id="GO:0005634">
    <property type="term" value="C:nucleus"/>
    <property type="evidence" value="ECO:0007669"/>
    <property type="project" value="TreeGrafter"/>
</dbReference>
<dbReference type="PANTHER" id="PTHR32226:SF2">
    <property type="entry name" value="TELO2-INTERACTING PROTEIN 2"/>
    <property type="match status" value="1"/>
</dbReference>
<proteinExistence type="inferred from homology"/>
<dbReference type="InterPro" id="IPR016024">
    <property type="entry name" value="ARM-type_fold"/>
</dbReference>
<evidence type="ECO:0008006" key="3">
    <source>
        <dbReference type="Google" id="ProtNLM"/>
    </source>
</evidence>
<name>A0A0K8S9M4_LYGHE</name>
<dbReference type="GO" id="GO:0005829">
    <property type="term" value="C:cytosol"/>
    <property type="evidence" value="ECO:0007669"/>
    <property type="project" value="TreeGrafter"/>
</dbReference>
<dbReference type="GO" id="GO:0110078">
    <property type="term" value="C:TTT Hsp90 cochaperone complex"/>
    <property type="evidence" value="ECO:0007669"/>
    <property type="project" value="InterPro"/>
</dbReference>